<dbReference type="Proteomes" id="UP000829517">
    <property type="component" value="Unassembled WGS sequence"/>
</dbReference>
<keyword evidence="2" id="KW-1185">Reference proteome</keyword>
<comment type="caution">
    <text evidence="1">The sequence shown here is derived from an EMBL/GenBank/DDBJ whole genome shotgun (WGS) entry which is preliminary data.</text>
</comment>
<sequence length="290" mass="33461">MEKIINNSIYIKAKDHLVTQEDFTIITTNINGLLKTTPTPSSSEIGKYYQSENYISHTDSKKTFIDKIYQIVKSYSLKKKYDLLKKNHPEAKTVLDIGSGTGDLISYCKKGFECYGTEPNLQARELSIKKGNKVVEKIEDLPLKKYDIIMMWHVLEHVHDLDYQLSSIYEMLNENGILIIAVPNYNSYDATYYKEDWAAYDVPRHLWHFNKSAMKTVLKNKNIFVVKILPLIFDSFYVSILSEKIKRGTSNLINAFFIGLKSNWKAKSSGEYSSLIYISKKGNKNEFKAI</sequence>
<dbReference type="PANTHER" id="PTHR43861:SF6">
    <property type="entry name" value="METHYLTRANSFERASE TYPE 11"/>
    <property type="match status" value="1"/>
</dbReference>
<dbReference type="GO" id="GO:0032259">
    <property type="term" value="P:methylation"/>
    <property type="evidence" value="ECO:0007669"/>
    <property type="project" value="UniProtKB-KW"/>
</dbReference>
<evidence type="ECO:0000313" key="2">
    <source>
        <dbReference type="Proteomes" id="UP000829517"/>
    </source>
</evidence>
<reference evidence="1 2" key="1">
    <citation type="submission" date="2021-01" db="EMBL/GenBank/DDBJ databases">
        <title>Genome sequencing of Joostella atrarenae M1-2 (= KCTC 23194).</title>
        <authorList>
            <person name="Zakaria M.R."/>
            <person name="Lam M.Q."/>
            <person name="Chong C.S."/>
        </authorList>
    </citation>
    <scope>NUCLEOTIDE SEQUENCE [LARGE SCALE GENOMIC DNA]</scope>
    <source>
        <strain evidence="1 2">M1-2</strain>
    </source>
</reference>
<keyword evidence="1" id="KW-0808">Transferase</keyword>
<dbReference type="SUPFAM" id="SSF53335">
    <property type="entry name" value="S-adenosyl-L-methionine-dependent methyltransferases"/>
    <property type="match status" value="1"/>
</dbReference>
<dbReference type="Gene3D" id="3.40.50.150">
    <property type="entry name" value="Vaccinia Virus protein VP39"/>
    <property type="match status" value="1"/>
</dbReference>
<dbReference type="CDD" id="cd02440">
    <property type="entry name" value="AdoMet_MTases"/>
    <property type="match status" value="1"/>
</dbReference>
<gene>
    <name evidence="1" type="ORF">JM658_02135</name>
</gene>
<accession>A0ABS9IZL0</accession>
<organism evidence="1 2">
    <name type="scientific">Joostella atrarenae</name>
    <dbReference type="NCBI Taxonomy" id="679257"/>
    <lineage>
        <taxon>Bacteria</taxon>
        <taxon>Pseudomonadati</taxon>
        <taxon>Bacteroidota</taxon>
        <taxon>Flavobacteriia</taxon>
        <taxon>Flavobacteriales</taxon>
        <taxon>Flavobacteriaceae</taxon>
        <taxon>Joostella</taxon>
    </lineage>
</organism>
<dbReference type="Pfam" id="PF13489">
    <property type="entry name" value="Methyltransf_23"/>
    <property type="match status" value="1"/>
</dbReference>
<dbReference type="GO" id="GO:0008168">
    <property type="term" value="F:methyltransferase activity"/>
    <property type="evidence" value="ECO:0007669"/>
    <property type="project" value="UniProtKB-KW"/>
</dbReference>
<dbReference type="RefSeq" id="WP_236957578.1">
    <property type="nucleotide sequence ID" value="NZ_JAETXX010000001.1"/>
</dbReference>
<keyword evidence="1" id="KW-0489">Methyltransferase</keyword>
<evidence type="ECO:0000313" key="1">
    <source>
        <dbReference type="EMBL" id="MCF8713612.1"/>
    </source>
</evidence>
<protein>
    <submittedName>
        <fullName evidence="1">Class I SAM-dependent methyltransferase</fullName>
    </submittedName>
</protein>
<name>A0ABS9IZL0_9FLAO</name>
<dbReference type="EMBL" id="JAETXX010000001">
    <property type="protein sequence ID" value="MCF8713612.1"/>
    <property type="molecule type" value="Genomic_DNA"/>
</dbReference>
<proteinExistence type="predicted"/>
<dbReference type="InterPro" id="IPR029063">
    <property type="entry name" value="SAM-dependent_MTases_sf"/>
</dbReference>
<dbReference type="PANTHER" id="PTHR43861">
    <property type="entry name" value="TRANS-ACONITATE 2-METHYLTRANSFERASE-RELATED"/>
    <property type="match status" value="1"/>
</dbReference>